<feature type="region of interest" description="Disordered" evidence="1">
    <location>
        <begin position="1"/>
        <end position="653"/>
    </location>
</feature>
<feature type="compositionally biased region" description="Low complexity" evidence="1">
    <location>
        <begin position="547"/>
        <end position="562"/>
    </location>
</feature>
<feature type="region of interest" description="Disordered" evidence="1">
    <location>
        <begin position="748"/>
        <end position="854"/>
    </location>
</feature>
<sequence length="883" mass="93685">MPSPSPATAAAAASAASAAGPEATHTHSHTTSPKYAHARSQSQPQSRSTPTSPRTAPSGGNNGHAIRPPPPMKRQSSQSSHSSSRPGLASPAASELQLQPYAAARVKPRHHGAKVVTARNHNSARNLAKMNKQAQGHVAFDDGRRHARQRSHEADTEIRLPGSLDESIQSRPAMKRNLTAYQLPRTGSQSQVKLKKNSSHGQLSRLGVAGSSRNLAGMGARAPMSPGLRGKNKRPKSAEITPAEYRTLQERKGSGQKLTAASKKVGFAVGNSDESDGGYDDDEEDDTGIKQLDMEGSGLQEDEWTEESASASPHSTRQNTANNSRRTSMNIGAKEKTTNALTPSDLLVAKVSEGMQKGRSEIGMAEQKIDDNDRPGEVEAGSPKTMTKTRVQPAPLPVMDPEASQQAPQTLLQEPATEPPRQQESARPPRTSAHDYALQEAAEPAPTAVMPQSSQQQQQHQPQQPTPPGQAPPLSFAPPIYQQETARGYTQLETHATAPPRSPPPPDAQQSKKHYTNPAAKRVTSQIHVPSPAAVSSVSTLDNVRTNSSSPAPSLRSSRSNLGAGDSTTDAEREMDELVSRFVASTSHPSMGSGASTALNTPKQGSGFHTPEEHQHGMPRENRAGANFQLGPTSPGSTISNSSGTTTPAMGRSRTELRLLQEKALADLETRAEHKLGGTVAKPVLPGHVYDRRNESLKSFMSNSEQASGLSMGPQIFQGRFRAVNTELRVVQKFRDPVGEAIARLRSCKGSKLHRPSSSASGTGPGLARASTGLNMSKSAVHLPSSQRATGALSKSASPPKMGSELALKRAGGQQNQMGIGGPTGGGSERQQSRRGVSFAGGPPRSSRGEMMGREVSLQSTPTYNGMSGADVAKFVRELWHDL</sequence>
<proteinExistence type="predicted"/>
<feature type="compositionally biased region" description="Polar residues" evidence="1">
    <location>
        <begin position="403"/>
        <end position="412"/>
    </location>
</feature>
<feature type="compositionally biased region" description="Gly residues" evidence="1">
    <location>
        <begin position="819"/>
        <end position="828"/>
    </location>
</feature>
<feature type="compositionally biased region" description="Low complexity" evidence="1">
    <location>
        <begin position="529"/>
        <end position="539"/>
    </location>
</feature>
<feature type="compositionally biased region" description="Low complexity" evidence="1">
    <location>
        <begin position="1"/>
        <end position="23"/>
    </location>
</feature>
<dbReference type="OrthoDB" id="5430106at2759"/>
<name>N1QMM8_SPHMS</name>
<keyword evidence="3" id="KW-1185">Reference proteome</keyword>
<feature type="compositionally biased region" description="Basic and acidic residues" evidence="1">
    <location>
        <begin position="139"/>
        <end position="158"/>
    </location>
</feature>
<protein>
    <submittedName>
        <fullName evidence="2">Uncharacterized protein</fullName>
    </submittedName>
</protein>
<feature type="compositionally biased region" description="Low complexity" evidence="1">
    <location>
        <begin position="75"/>
        <end position="84"/>
    </location>
</feature>
<dbReference type="EMBL" id="KB456260">
    <property type="protein sequence ID" value="EMF17622.1"/>
    <property type="molecule type" value="Genomic_DNA"/>
</dbReference>
<dbReference type="OMA" id="RQNTANN"/>
<feature type="compositionally biased region" description="Polar residues" evidence="1">
    <location>
        <begin position="772"/>
        <end position="797"/>
    </location>
</feature>
<accession>N1QMM8</accession>
<dbReference type="AlphaFoldDB" id="N1QMM8"/>
<feature type="compositionally biased region" description="Low complexity" evidence="1">
    <location>
        <begin position="39"/>
        <end position="55"/>
    </location>
</feature>
<dbReference type="Proteomes" id="UP000016931">
    <property type="component" value="Unassembled WGS sequence"/>
</dbReference>
<feature type="compositionally biased region" description="Basic and acidic residues" evidence="1">
    <location>
        <begin position="610"/>
        <end position="623"/>
    </location>
</feature>
<gene>
    <name evidence="2" type="ORF">SEPMUDRAFT_146594</name>
</gene>
<feature type="compositionally biased region" description="Basic and acidic residues" evidence="1">
    <location>
        <begin position="367"/>
        <end position="377"/>
    </location>
</feature>
<dbReference type="STRING" id="692275.N1QMM8"/>
<feature type="compositionally biased region" description="Basic and acidic residues" evidence="1">
    <location>
        <begin position="570"/>
        <end position="579"/>
    </location>
</feature>
<reference evidence="2 3" key="1">
    <citation type="journal article" date="2012" name="PLoS Pathog.">
        <title>Diverse lifestyles and strategies of plant pathogenesis encoded in the genomes of eighteen Dothideomycetes fungi.</title>
        <authorList>
            <person name="Ohm R.A."/>
            <person name="Feau N."/>
            <person name="Henrissat B."/>
            <person name="Schoch C.L."/>
            <person name="Horwitz B.A."/>
            <person name="Barry K.W."/>
            <person name="Condon B.J."/>
            <person name="Copeland A.C."/>
            <person name="Dhillon B."/>
            <person name="Glaser F."/>
            <person name="Hesse C.N."/>
            <person name="Kosti I."/>
            <person name="LaButti K."/>
            <person name="Lindquist E.A."/>
            <person name="Lucas S."/>
            <person name="Salamov A.A."/>
            <person name="Bradshaw R.E."/>
            <person name="Ciuffetti L."/>
            <person name="Hamelin R.C."/>
            <person name="Kema G.H.J."/>
            <person name="Lawrence C."/>
            <person name="Scott J.A."/>
            <person name="Spatafora J.W."/>
            <person name="Turgeon B.G."/>
            <person name="de Wit P.J.G.M."/>
            <person name="Zhong S."/>
            <person name="Goodwin S.B."/>
            <person name="Grigoriev I.V."/>
        </authorList>
    </citation>
    <scope>NUCLEOTIDE SEQUENCE [LARGE SCALE GENOMIC DNA]</scope>
    <source>
        <strain evidence="2 3">SO2202</strain>
    </source>
</reference>
<evidence type="ECO:0000313" key="3">
    <source>
        <dbReference type="Proteomes" id="UP000016931"/>
    </source>
</evidence>
<evidence type="ECO:0000313" key="2">
    <source>
        <dbReference type="EMBL" id="EMF17622.1"/>
    </source>
</evidence>
<dbReference type="RefSeq" id="XP_016765743.1">
    <property type="nucleotide sequence ID" value="XM_016903754.1"/>
</dbReference>
<feature type="compositionally biased region" description="Polar residues" evidence="1">
    <location>
        <begin position="583"/>
        <end position="604"/>
    </location>
</feature>
<dbReference type="eggNOG" id="ENOG502QSCZ">
    <property type="taxonomic scope" value="Eukaryota"/>
</dbReference>
<dbReference type="HOGENOM" id="CLU_359419_0_0_1"/>
<evidence type="ECO:0000256" key="1">
    <source>
        <dbReference type="SAM" id="MobiDB-lite"/>
    </source>
</evidence>
<dbReference type="GeneID" id="27900891"/>
<feature type="compositionally biased region" description="Acidic residues" evidence="1">
    <location>
        <begin position="273"/>
        <end position="286"/>
    </location>
</feature>
<feature type="compositionally biased region" description="Low complexity" evidence="1">
    <location>
        <begin position="451"/>
        <end position="463"/>
    </location>
</feature>
<feature type="compositionally biased region" description="Low complexity" evidence="1">
    <location>
        <begin position="631"/>
        <end position="648"/>
    </location>
</feature>
<feature type="compositionally biased region" description="Polar residues" evidence="1">
    <location>
        <begin position="307"/>
        <end position="330"/>
    </location>
</feature>
<organism evidence="2 3">
    <name type="scientific">Sphaerulina musiva (strain SO2202)</name>
    <name type="common">Poplar stem canker fungus</name>
    <name type="synonym">Septoria musiva</name>
    <dbReference type="NCBI Taxonomy" id="692275"/>
    <lineage>
        <taxon>Eukaryota</taxon>
        <taxon>Fungi</taxon>
        <taxon>Dikarya</taxon>
        <taxon>Ascomycota</taxon>
        <taxon>Pezizomycotina</taxon>
        <taxon>Dothideomycetes</taxon>
        <taxon>Dothideomycetidae</taxon>
        <taxon>Mycosphaerellales</taxon>
        <taxon>Mycosphaerellaceae</taxon>
        <taxon>Sphaerulina</taxon>
    </lineage>
</organism>